<dbReference type="AlphaFoldDB" id="A0A1M6A8S6"/>
<accession>A0A1M6A8S6</accession>
<evidence type="ECO:0000313" key="3">
    <source>
        <dbReference type="EMBL" id="SHI32934.1"/>
    </source>
</evidence>
<name>A0A1M6A8S6_9FLAO</name>
<dbReference type="RefSeq" id="WP_019386357.1">
    <property type="nucleotide sequence ID" value="NZ_ALIH01000001.1"/>
</dbReference>
<sequence length="77" mass="9122">MFKQRKHKTFNYQPRFSKESQTESGLDSNADTKDFISKWRQNKGTKVKTRGAMSMKVLIIILVLLLICMYVLEKKYM</sequence>
<dbReference type="eggNOG" id="ENOG50338YF">
    <property type="taxonomic scope" value="Bacteria"/>
</dbReference>
<feature type="transmembrane region" description="Helical" evidence="2">
    <location>
        <begin position="53"/>
        <end position="72"/>
    </location>
</feature>
<evidence type="ECO:0000256" key="2">
    <source>
        <dbReference type="SAM" id="Phobius"/>
    </source>
</evidence>
<reference evidence="3 4" key="1">
    <citation type="submission" date="2016-11" db="EMBL/GenBank/DDBJ databases">
        <authorList>
            <person name="Jaros S."/>
            <person name="Januszkiewicz K."/>
            <person name="Wedrychowicz H."/>
        </authorList>
    </citation>
    <scope>NUCLEOTIDE SEQUENCE [LARGE SCALE GENOMIC DNA]</scope>
    <source>
        <strain evidence="3 4">CGMCC 1.12213</strain>
    </source>
</reference>
<keyword evidence="2" id="KW-0812">Transmembrane</keyword>
<keyword evidence="4" id="KW-1185">Reference proteome</keyword>
<feature type="region of interest" description="Disordered" evidence="1">
    <location>
        <begin position="1"/>
        <end position="30"/>
    </location>
</feature>
<dbReference type="STRING" id="1178825.SAMN05216261_0293"/>
<gene>
    <name evidence="3" type="ORF">SAMN05216261_0293</name>
</gene>
<dbReference type="Proteomes" id="UP000184396">
    <property type="component" value="Unassembled WGS sequence"/>
</dbReference>
<dbReference type="OrthoDB" id="1452283at2"/>
<proteinExistence type="predicted"/>
<dbReference type="EMBL" id="FQYK01000001">
    <property type="protein sequence ID" value="SHI32934.1"/>
    <property type="molecule type" value="Genomic_DNA"/>
</dbReference>
<organism evidence="3 4">
    <name type="scientific">Algibacter luteus</name>
    <dbReference type="NCBI Taxonomy" id="1178825"/>
    <lineage>
        <taxon>Bacteria</taxon>
        <taxon>Pseudomonadati</taxon>
        <taxon>Bacteroidota</taxon>
        <taxon>Flavobacteriia</taxon>
        <taxon>Flavobacteriales</taxon>
        <taxon>Flavobacteriaceae</taxon>
        <taxon>Algibacter</taxon>
    </lineage>
</organism>
<keyword evidence="2" id="KW-1133">Transmembrane helix</keyword>
<evidence type="ECO:0000256" key="1">
    <source>
        <dbReference type="SAM" id="MobiDB-lite"/>
    </source>
</evidence>
<evidence type="ECO:0000313" key="4">
    <source>
        <dbReference type="Proteomes" id="UP000184396"/>
    </source>
</evidence>
<protein>
    <submittedName>
        <fullName evidence="3">Uncharacterized protein</fullName>
    </submittedName>
</protein>
<keyword evidence="2" id="KW-0472">Membrane</keyword>